<evidence type="ECO:0000313" key="3">
    <source>
        <dbReference type="Proteomes" id="UP000076722"/>
    </source>
</evidence>
<keyword evidence="3" id="KW-1185">Reference proteome</keyword>
<proteinExistence type="predicted"/>
<evidence type="ECO:0000256" key="1">
    <source>
        <dbReference type="SAM" id="Phobius"/>
    </source>
</evidence>
<gene>
    <name evidence="2" type="ORF">SISNIDRAFT_461536</name>
</gene>
<sequence>MSSITSAAQPKDRIPSFVPRIRSYLVFSVSTILMPVILLHHRFQTGSQEPP</sequence>
<keyword evidence="1" id="KW-0472">Membrane</keyword>
<feature type="transmembrane region" description="Helical" evidence="1">
    <location>
        <begin position="21"/>
        <end position="41"/>
    </location>
</feature>
<reference evidence="2 3" key="1">
    <citation type="journal article" date="2016" name="Mol. Biol. Evol.">
        <title>Comparative Genomics of Early-Diverging Mushroom-Forming Fungi Provides Insights into the Origins of Lignocellulose Decay Capabilities.</title>
        <authorList>
            <person name="Nagy L.G."/>
            <person name="Riley R."/>
            <person name="Tritt A."/>
            <person name="Adam C."/>
            <person name="Daum C."/>
            <person name="Floudas D."/>
            <person name="Sun H."/>
            <person name="Yadav J.S."/>
            <person name="Pangilinan J."/>
            <person name="Larsson K.H."/>
            <person name="Matsuura K."/>
            <person name="Barry K."/>
            <person name="Labutti K."/>
            <person name="Kuo R."/>
            <person name="Ohm R.A."/>
            <person name="Bhattacharya S.S."/>
            <person name="Shirouzu T."/>
            <person name="Yoshinaga Y."/>
            <person name="Martin F.M."/>
            <person name="Grigoriev I.V."/>
            <person name="Hibbett D.S."/>
        </authorList>
    </citation>
    <scope>NUCLEOTIDE SEQUENCE [LARGE SCALE GENOMIC DNA]</scope>
    <source>
        <strain evidence="2 3">HHB9708</strain>
    </source>
</reference>
<dbReference type="AlphaFoldDB" id="A0A164MIM0"/>
<organism evidence="2 3">
    <name type="scientific">Sistotremastrum niveocremeum HHB9708</name>
    <dbReference type="NCBI Taxonomy" id="1314777"/>
    <lineage>
        <taxon>Eukaryota</taxon>
        <taxon>Fungi</taxon>
        <taxon>Dikarya</taxon>
        <taxon>Basidiomycota</taxon>
        <taxon>Agaricomycotina</taxon>
        <taxon>Agaricomycetes</taxon>
        <taxon>Sistotremastrales</taxon>
        <taxon>Sistotremastraceae</taxon>
        <taxon>Sertulicium</taxon>
        <taxon>Sertulicium niveocremeum</taxon>
    </lineage>
</organism>
<dbReference type="Proteomes" id="UP000076722">
    <property type="component" value="Unassembled WGS sequence"/>
</dbReference>
<name>A0A164MIM0_9AGAM</name>
<keyword evidence="1" id="KW-0812">Transmembrane</keyword>
<accession>A0A164MIM0</accession>
<dbReference type="EMBL" id="KV419470">
    <property type="protein sequence ID" value="KZS86745.1"/>
    <property type="molecule type" value="Genomic_DNA"/>
</dbReference>
<keyword evidence="1" id="KW-1133">Transmembrane helix</keyword>
<protein>
    <submittedName>
        <fullName evidence="2">Uncharacterized protein</fullName>
    </submittedName>
</protein>
<evidence type="ECO:0000313" key="2">
    <source>
        <dbReference type="EMBL" id="KZS86745.1"/>
    </source>
</evidence>